<comment type="caution">
    <text evidence="2">The sequence shown here is derived from an EMBL/GenBank/DDBJ whole genome shotgun (WGS) entry which is preliminary data.</text>
</comment>
<dbReference type="Proteomes" id="UP000030161">
    <property type="component" value="Unassembled WGS sequence"/>
</dbReference>
<dbReference type="SMR" id="A0AB34PKW2"/>
<reference evidence="2 3" key="1">
    <citation type="submission" date="2013-12" db="EMBL/GenBank/DDBJ databases">
        <title>The Genome Sequence of Candida albicans P78048.</title>
        <authorList>
            <consortium name="The Broad Institute Genome Sequencing Platform"/>
            <consortium name="The Broad Institute Genome Sequencing Center for Infectious Disease"/>
            <person name="Cuomo C."/>
            <person name="Bennett R."/>
            <person name="Hirakawa M."/>
            <person name="Noverr M."/>
            <person name="Mitchell A."/>
            <person name="Young S.K."/>
            <person name="Zeng Q."/>
            <person name="Gargeya S."/>
            <person name="Fitzgerald M."/>
            <person name="Abouelleil A."/>
            <person name="Alvarado L."/>
            <person name="Berlin A.M."/>
            <person name="Chapman S.B."/>
            <person name="Dewar J."/>
            <person name="Goldberg J."/>
            <person name="Griggs A."/>
            <person name="Gujja S."/>
            <person name="Hansen M."/>
            <person name="Howarth C."/>
            <person name="Imamovic A."/>
            <person name="Larimer J."/>
            <person name="McCowan C."/>
            <person name="Murphy C."/>
            <person name="Pearson M."/>
            <person name="Priest M."/>
            <person name="Roberts A."/>
            <person name="Saif S."/>
            <person name="Shea T."/>
            <person name="Sykes S."/>
            <person name="Wortman J."/>
            <person name="Nusbaum C."/>
            <person name="Birren B."/>
        </authorList>
    </citation>
    <scope>NUCLEOTIDE SEQUENCE [LARGE SCALE GENOMIC DNA]</scope>
    <source>
        <strain evidence="2 3">P78048</strain>
    </source>
</reference>
<feature type="transmembrane region" description="Helical" evidence="1">
    <location>
        <begin position="12"/>
        <end position="32"/>
    </location>
</feature>
<keyword evidence="1" id="KW-0472">Membrane</keyword>
<name>A0AB34PKW2_CANAX</name>
<accession>A0AB34PKW2</accession>
<feature type="transmembrane region" description="Helical" evidence="1">
    <location>
        <begin position="38"/>
        <end position="56"/>
    </location>
</feature>
<feature type="transmembrane region" description="Helical" evidence="1">
    <location>
        <begin position="77"/>
        <end position="96"/>
    </location>
</feature>
<sequence>MGKSNQILFSLNYVNIEFYKLLVFLNIVNPFLFSNHQAAAAAAMVRGFRLILLRFVHLLSILNHQKCGVTFPGSPNFLSICFHFFLLLYSFFFYQFPVLMTSEFKYQFFL</sequence>
<evidence type="ECO:0000313" key="3">
    <source>
        <dbReference type="Proteomes" id="UP000030161"/>
    </source>
</evidence>
<dbReference type="AlphaFoldDB" id="A0AB34PKW2"/>
<protein>
    <submittedName>
        <fullName evidence="2">Uncharacterized protein</fullName>
    </submittedName>
</protein>
<gene>
    <name evidence="2" type="ORF">MG3_06301</name>
</gene>
<keyword evidence="1" id="KW-1133">Transmembrane helix</keyword>
<organism evidence="2 3">
    <name type="scientific">Candida albicans P78048</name>
    <dbReference type="NCBI Taxonomy" id="1094989"/>
    <lineage>
        <taxon>Eukaryota</taxon>
        <taxon>Fungi</taxon>
        <taxon>Dikarya</taxon>
        <taxon>Ascomycota</taxon>
        <taxon>Saccharomycotina</taxon>
        <taxon>Pichiomycetes</taxon>
        <taxon>Debaryomycetaceae</taxon>
        <taxon>Candida/Lodderomyces clade</taxon>
        <taxon>Candida</taxon>
    </lineage>
</organism>
<proteinExistence type="predicted"/>
<evidence type="ECO:0000313" key="2">
    <source>
        <dbReference type="EMBL" id="KGR00630.1"/>
    </source>
</evidence>
<keyword evidence="1" id="KW-0812">Transmembrane</keyword>
<dbReference type="EMBL" id="AJIX01000058">
    <property type="protein sequence ID" value="KGR00630.1"/>
    <property type="molecule type" value="Genomic_DNA"/>
</dbReference>
<evidence type="ECO:0000256" key="1">
    <source>
        <dbReference type="SAM" id="Phobius"/>
    </source>
</evidence>